<protein>
    <submittedName>
        <fullName evidence="4">CPBP family intramembrane metalloprotease</fullName>
    </submittedName>
</protein>
<evidence type="ECO:0000313" key="5">
    <source>
        <dbReference type="Proteomes" id="UP000721415"/>
    </source>
</evidence>
<keyword evidence="4" id="KW-0378">Hydrolase</keyword>
<keyword evidence="2" id="KW-0472">Membrane</keyword>
<dbReference type="PANTHER" id="PTHR39430:SF1">
    <property type="entry name" value="PROTEASE"/>
    <property type="match status" value="1"/>
</dbReference>
<feature type="transmembrane region" description="Helical" evidence="2">
    <location>
        <begin position="59"/>
        <end position="84"/>
    </location>
</feature>
<gene>
    <name evidence="4" type="ORF">HZY91_08385</name>
</gene>
<keyword evidence="5" id="KW-1185">Reference proteome</keyword>
<feature type="transmembrane region" description="Helical" evidence="2">
    <location>
        <begin position="183"/>
        <end position="199"/>
    </location>
</feature>
<dbReference type="Pfam" id="PF02517">
    <property type="entry name" value="Rce1-like"/>
    <property type="match status" value="1"/>
</dbReference>
<evidence type="ECO:0000259" key="3">
    <source>
        <dbReference type="Pfam" id="PF02517"/>
    </source>
</evidence>
<keyword evidence="2" id="KW-0812">Transmembrane</keyword>
<name>A0ABS0LS44_9LACT</name>
<evidence type="ECO:0000313" key="4">
    <source>
        <dbReference type="EMBL" id="MBG9986903.1"/>
    </source>
</evidence>
<dbReference type="Proteomes" id="UP000721415">
    <property type="component" value="Unassembled WGS sequence"/>
</dbReference>
<evidence type="ECO:0000256" key="1">
    <source>
        <dbReference type="ARBA" id="ARBA00009067"/>
    </source>
</evidence>
<feature type="domain" description="CAAX prenyl protease 2/Lysostaphin resistance protein A-like" evidence="3">
    <location>
        <begin position="158"/>
        <end position="244"/>
    </location>
</feature>
<feature type="transmembrane region" description="Helical" evidence="2">
    <location>
        <begin position="211"/>
        <end position="229"/>
    </location>
</feature>
<organism evidence="4 5">
    <name type="scientific">Facklamia lactis</name>
    <dbReference type="NCBI Taxonomy" id="2749967"/>
    <lineage>
        <taxon>Bacteria</taxon>
        <taxon>Bacillati</taxon>
        <taxon>Bacillota</taxon>
        <taxon>Bacilli</taxon>
        <taxon>Lactobacillales</taxon>
        <taxon>Aerococcaceae</taxon>
        <taxon>Facklamia</taxon>
    </lineage>
</organism>
<accession>A0ABS0LS44</accession>
<feature type="transmembrane region" description="Helical" evidence="2">
    <location>
        <begin position="104"/>
        <end position="125"/>
    </location>
</feature>
<keyword evidence="4" id="KW-0482">Metalloprotease</keyword>
<comment type="caution">
    <text evidence="4">The sequence shown here is derived from an EMBL/GenBank/DDBJ whole genome shotgun (WGS) entry which is preliminary data.</text>
</comment>
<comment type="similarity">
    <text evidence="1">Belongs to the UPF0177 family.</text>
</comment>
<dbReference type="GO" id="GO:0008237">
    <property type="term" value="F:metallopeptidase activity"/>
    <property type="evidence" value="ECO:0007669"/>
    <property type="project" value="UniProtKB-KW"/>
</dbReference>
<dbReference type="InterPro" id="IPR003675">
    <property type="entry name" value="Rce1/LyrA-like_dom"/>
</dbReference>
<proteinExistence type="inferred from homology"/>
<dbReference type="PANTHER" id="PTHR39430">
    <property type="entry name" value="MEMBRANE-ASSOCIATED PROTEASE-RELATED"/>
    <property type="match status" value="1"/>
</dbReference>
<evidence type="ECO:0000256" key="2">
    <source>
        <dbReference type="SAM" id="Phobius"/>
    </source>
</evidence>
<reference evidence="4 5" key="1">
    <citation type="submission" date="2020-07" db="EMBL/GenBank/DDBJ databases">
        <title>Facklamia lactis sp. nov., isolated from raw milk.</title>
        <authorList>
            <person name="Doll E.V."/>
            <person name="Huptas C."/>
            <person name="Staib L."/>
            <person name="Wenning M."/>
            <person name="Scherer S."/>
        </authorList>
    </citation>
    <scope>NUCLEOTIDE SEQUENCE [LARGE SCALE GENOMIC DNA]</scope>
    <source>
        <strain evidence="4 5">DSM 111018</strain>
    </source>
</reference>
<dbReference type="EMBL" id="JACBXQ010000005">
    <property type="protein sequence ID" value="MBG9986903.1"/>
    <property type="molecule type" value="Genomic_DNA"/>
</dbReference>
<keyword evidence="2" id="KW-1133">Transmembrane helix</keyword>
<feature type="transmembrane region" description="Helical" evidence="2">
    <location>
        <begin position="22"/>
        <end position="47"/>
    </location>
</feature>
<feature type="transmembrane region" description="Helical" evidence="2">
    <location>
        <begin position="261"/>
        <end position="279"/>
    </location>
</feature>
<dbReference type="RefSeq" id="WP_197115824.1">
    <property type="nucleotide sequence ID" value="NZ_JACBXQ010000005.1"/>
</dbReference>
<keyword evidence="4" id="KW-0645">Protease</keyword>
<sequence>MNKYTHNASDPYASVSTPVLKIPYFICVILGVLIMFLNYAPLIILNFVPFLKPIAKSHVFVEVLIGMVTFALVLVTCLFLTKIASKHSLNASLEEIGWTFSKYSIRNFCLGWLLVSLAMILAQVFAKTFHFDHRLMEAADTSNPTIVAITLISAFGKGVLMQGMPEEIIWRGWMMNCLKNRPIKSLILSSLFFALLHFLSSGGQENFIERVIYVFDAGAFAFLAGALALRLKSLWPAFGVHGGLHLTNALLSMTPFRIDGPIIWITQSILWIIIGLTLLKNFKGKTVNYIY</sequence>